<dbReference type="STRING" id="1121476.SAMN02745751_03615"/>
<accession>A0A1M6MWV0</accession>
<keyword evidence="3" id="KW-1185">Reference proteome</keyword>
<gene>
    <name evidence="2" type="ORF">SAMN02745751_03615</name>
</gene>
<proteinExistence type="predicted"/>
<evidence type="ECO:0000313" key="2">
    <source>
        <dbReference type="EMBL" id="SHJ87916.1"/>
    </source>
</evidence>
<dbReference type="AlphaFoldDB" id="A0A1M6MWV0"/>
<evidence type="ECO:0000313" key="3">
    <source>
        <dbReference type="Proteomes" id="UP000184052"/>
    </source>
</evidence>
<dbReference type="Proteomes" id="UP000184052">
    <property type="component" value="Unassembled WGS sequence"/>
</dbReference>
<keyword evidence="1" id="KW-1133">Transmembrane helix</keyword>
<sequence>MKEINQISSRNVGSFFLLTFIYSWLLWLPFVLSGVGVIQLSASVVSFVTPAVMLGAFGPLLSAVILIAHKDGCSGVKNFFRNAFILHVKPIYYMWALYNEPKKLDDKILKIS</sequence>
<dbReference type="RefSeq" id="WP_073051052.1">
    <property type="nucleotide sequence ID" value="NZ_FQZL01000051.1"/>
</dbReference>
<organism evidence="2 3">
    <name type="scientific">Dethiosulfatibacter aminovorans DSM 17477</name>
    <dbReference type="NCBI Taxonomy" id="1121476"/>
    <lineage>
        <taxon>Bacteria</taxon>
        <taxon>Bacillati</taxon>
        <taxon>Bacillota</taxon>
        <taxon>Tissierellia</taxon>
        <taxon>Dethiosulfatibacter</taxon>
    </lineage>
</organism>
<name>A0A1M6MWV0_9FIRM</name>
<dbReference type="EMBL" id="FQZL01000051">
    <property type="protein sequence ID" value="SHJ87916.1"/>
    <property type="molecule type" value="Genomic_DNA"/>
</dbReference>
<feature type="transmembrane region" description="Helical" evidence="1">
    <location>
        <begin position="79"/>
        <end position="98"/>
    </location>
</feature>
<dbReference type="OrthoDB" id="9777755at2"/>
<evidence type="ECO:0000256" key="1">
    <source>
        <dbReference type="SAM" id="Phobius"/>
    </source>
</evidence>
<keyword evidence="1" id="KW-0472">Membrane</keyword>
<keyword evidence="1" id="KW-0812">Transmembrane</keyword>
<reference evidence="2 3" key="1">
    <citation type="submission" date="2016-11" db="EMBL/GenBank/DDBJ databases">
        <authorList>
            <person name="Jaros S."/>
            <person name="Januszkiewicz K."/>
            <person name="Wedrychowicz H."/>
        </authorList>
    </citation>
    <scope>NUCLEOTIDE SEQUENCE [LARGE SCALE GENOMIC DNA]</scope>
    <source>
        <strain evidence="2 3">DSM 17477</strain>
    </source>
</reference>
<feature type="transmembrane region" description="Helical" evidence="1">
    <location>
        <begin position="44"/>
        <end position="67"/>
    </location>
</feature>
<protein>
    <submittedName>
        <fullName evidence="2">Uncharacterized protein</fullName>
    </submittedName>
</protein>
<feature type="transmembrane region" description="Helical" evidence="1">
    <location>
        <begin position="12"/>
        <end position="32"/>
    </location>
</feature>